<keyword evidence="5" id="KW-0539">Nucleus</keyword>
<keyword evidence="9" id="KW-1185">Reference proteome</keyword>
<dbReference type="InterPro" id="IPR028160">
    <property type="entry name" value="Slx9-like"/>
</dbReference>
<evidence type="ECO:0000313" key="8">
    <source>
        <dbReference type="EMBL" id="CAK7905523.1"/>
    </source>
</evidence>
<reference evidence="8 9" key="1">
    <citation type="submission" date="2024-01" db="EMBL/GenBank/DDBJ databases">
        <authorList>
            <consortium name="Genoscope - CEA"/>
            <person name="William W."/>
        </authorList>
    </citation>
    <scope>NUCLEOTIDE SEQUENCE [LARGE SCALE GENOMIC DNA]</scope>
    <source>
        <strain evidence="8 9">29B2s-10</strain>
    </source>
</reference>
<dbReference type="EMBL" id="OZ004256">
    <property type="protein sequence ID" value="CAK7905523.1"/>
    <property type="molecule type" value="Genomic_DNA"/>
</dbReference>
<feature type="region of interest" description="Disordered" evidence="7">
    <location>
        <begin position="1"/>
        <end position="40"/>
    </location>
</feature>
<gene>
    <name evidence="8" type="primary">SLX9</name>
    <name evidence="8" type="ORF">CAAN4_D14466</name>
</gene>
<name>A0ABP0EEC8_9ASCO</name>
<organism evidence="8 9">
    <name type="scientific">[Candida] anglica</name>
    <dbReference type="NCBI Taxonomy" id="148631"/>
    <lineage>
        <taxon>Eukaryota</taxon>
        <taxon>Fungi</taxon>
        <taxon>Dikarya</taxon>
        <taxon>Ascomycota</taxon>
        <taxon>Saccharomycotina</taxon>
        <taxon>Pichiomycetes</taxon>
        <taxon>Debaryomycetaceae</taxon>
        <taxon>Kurtzmaniella</taxon>
    </lineage>
</organism>
<feature type="region of interest" description="Disordered" evidence="7">
    <location>
        <begin position="72"/>
        <end position="92"/>
    </location>
</feature>
<comment type="subunit">
    <text evidence="3">Interacts with the 35S, 23S and 20S pre-rRNAs and with the U3 snoRNA.</text>
</comment>
<accession>A0ABP0EEC8</accession>
<feature type="compositionally biased region" description="Polar residues" evidence="7">
    <location>
        <begin position="15"/>
        <end position="36"/>
    </location>
</feature>
<comment type="similarity">
    <text evidence="2">Belongs to the SLX9 family.</text>
</comment>
<evidence type="ECO:0000256" key="3">
    <source>
        <dbReference type="ARBA" id="ARBA00011523"/>
    </source>
</evidence>
<evidence type="ECO:0000313" key="9">
    <source>
        <dbReference type="Proteomes" id="UP001497600"/>
    </source>
</evidence>
<evidence type="ECO:0000256" key="5">
    <source>
        <dbReference type="ARBA" id="ARBA00023242"/>
    </source>
</evidence>
<comment type="subcellular location">
    <subcellularLocation>
        <location evidence="1">Nucleus</location>
        <location evidence="1">Nucleolus</location>
    </subcellularLocation>
</comment>
<sequence length="178" mass="20011">MAVKKRTTLRDKSAKASSKQNLSNKISELQTGGSNDETYHENPFLKLSKISKKDKQTEKSNTFVKKVQVGANTTGGISKSSLRRRKRKEKEELKPKMNELLTSLDEPSTITKIVERKPTGFVQSSKLNLNQPNAAKRTGHSKILSKENKNFQKVLQNPQFRTSPFAALKDAIAQNLQK</sequence>
<dbReference type="Pfam" id="PF15341">
    <property type="entry name" value="SLX9"/>
    <property type="match status" value="1"/>
</dbReference>
<evidence type="ECO:0000256" key="2">
    <source>
        <dbReference type="ARBA" id="ARBA00011022"/>
    </source>
</evidence>
<protein>
    <recommendedName>
        <fullName evidence="4">Ribosome biogenesis protein SLX9</fullName>
    </recommendedName>
</protein>
<evidence type="ECO:0000256" key="1">
    <source>
        <dbReference type="ARBA" id="ARBA00004604"/>
    </source>
</evidence>
<evidence type="ECO:0000256" key="7">
    <source>
        <dbReference type="SAM" id="MobiDB-lite"/>
    </source>
</evidence>
<dbReference type="Proteomes" id="UP001497600">
    <property type="component" value="Chromosome D"/>
</dbReference>
<evidence type="ECO:0000256" key="6">
    <source>
        <dbReference type="ARBA" id="ARBA00025083"/>
    </source>
</evidence>
<evidence type="ECO:0000256" key="4">
    <source>
        <dbReference type="ARBA" id="ARBA00021321"/>
    </source>
</evidence>
<comment type="function">
    <text evidence="6">Involved in ribosome biogenesis. Required for normal pre-rRNA processing in internal transcribed spacer 1 (ITS1). May be involved in the movements of the replication forks.</text>
</comment>
<proteinExistence type="inferred from homology"/>